<evidence type="ECO:0000256" key="9">
    <source>
        <dbReference type="ARBA" id="ARBA00023004"/>
    </source>
</evidence>
<gene>
    <name evidence="11" type="primary">pyrK</name>
    <name evidence="15" type="ORF">SAMN05660299_02051</name>
</gene>
<dbReference type="SUPFAM" id="SSF52343">
    <property type="entry name" value="Ferredoxin reductase-like, C-terminal NADP-linked domain"/>
    <property type="match status" value="1"/>
</dbReference>
<dbReference type="HAMAP" id="MF_01211">
    <property type="entry name" value="DHODB_Fe_S_bind"/>
    <property type="match status" value="1"/>
</dbReference>
<proteinExistence type="inferred from homology"/>
<comment type="cofactor">
    <cofactor evidence="11 12">
        <name>FAD</name>
        <dbReference type="ChEBI" id="CHEBI:57692"/>
    </cofactor>
    <text evidence="11 12">Binds 1 FAD per subunit.</text>
</comment>
<comment type="function">
    <text evidence="11">Responsible for channeling the electrons from the oxidation of dihydroorotate from the FMN redox center in the PyrD type B subunit to the ultimate electron acceptor NAD(+).</text>
</comment>
<dbReference type="EMBL" id="FNHQ01000022">
    <property type="protein sequence ID" value="SDN07056.1"/>
    <property type="molecule type" value="Genomic_DNA"/>
</dbReference>
<evidence type="ECO:0000256" key="2">
    <source>
        <dbReference type="ARBA" id="ARBA00022448"/>
    </source>
</evidence>
<comment type="pathway">
    <text evidence="11">Pyrimidine metabolism; UMP biosynthesis via de novo pathway; orotate from (S)-dihydroorotate (NAD(+) route): step 1/1.</text>
</comment>
<evidence type="ECO:0000256" key="11">
    <source>
        <dbReference type="HAMAP-Rule" id="MF_01211"/>
    </source>
</evidence>
<evidence type="ECO:0000256" key="10">
    <source>
        <dbReference type="ARBA" id="ARBA00023014"/>
    </source>
</evidence>
<dbReference type="PANTHER" id="PTHR43513">
    <property type="entry name" value="DIHYDROOROTATE DEHYDROGENASE B (NAD(+)), ELECTRON TRANSFER SUBUNIT"/>
    <property type="match status" value="1"/>
</dbReference>
<comment type="similarity">
    <text evidence="1 11">Belongs to the PyrK family.</text>
</comment>
<dbReference type="Pfam" id="PF10418">
    <property type="entry name" value="DHODB_Fe-S_bind"/>
    <property type="match status" value="1"/>
</dbReference>
<dbReference type="PROSITE" id="PS51384">
    <property type="entry name" value="FAD_FR"/>
    <property type="match status" value="1"/>
</dbReference>
<dbReference type="Gene3D" id="2.10.240.10">
    <property type="entry name" value="Dihydroorotate dehydrogenase, electron transfer subunit"/>
    <property type="match status" value="1"/>
</dbReference>
<dbReference type="Gene3D" id="2.40.30.10">
    <property type="entry name" value="Translation factors"/>
    <property type="match status" value="1"/>
</dbReference>
<feature type="binding site" evidence="11 12">
    <location>
        <begin position="71"/>
        <end position="73"/>
    </location>
    <ligand>
        <name>FAD</name>
        <dbReference type="ChEBI" id="CHEBI:57692"/>
    </ligand>
</feature>
<feature type="binding site" evidence="11 12">
    <location>
        <begin position="78"/>
        <end position="79"/>
    </location>
    <ligand>
        <name>FAD</name>
        <dbReference type="ChEBI" id="CHEBI:57692"/>
    </ligand>
</feature>
<feature type="binding site" evidence="11 13">
    <location>
        <position position="240"/>
    </location>
    <ligand>
        <name>[2Fe-2S] cluster</name>
        <dbReference type="ChEBI" id="CHEBI:190135"/>
    </ligand>
</feature>
<keyword evidence="7 11" id="KW-0665">Pyrimidine biosynthesis</keyword>
<organism evidence="15 16">
    <name type="scientific">Megasphaera paucivorans</name>
    <dbReference type="NCBI Taxonomy" id="349095"/>
    <lineage>
        <taxon>Bacteria</taxon>
        <taxon>Bacillati</taxon>
        <taxon>Bacillota</taxon>
        <taxon>Negativicutes</taxon>
        <taxon>Veillonellales</taxon>
        <taxon>Veillonellaceae</taxon>
        <taxon>Megasphaera</taxon>
    </lineage>
</organism>
<accession>A0A1G9YEI9</accession>
<dbReference type="InterPro" id="IPR001433">
    <property type="entry name" value="OxRdtase_FAD/NAD-bd"/>
</dbReference>
<comment type="cofactor">
    <cofactor evidence="13">
        <name>[2Fe-2S] cluster</name>
        <dbReference type="ChEBI" id="CHEBI:190135"/>
    </cofactor>
    <text evidence="13">Binds 1 [2Fe-2S] cluster per subunit.</text>
</comment>
<keyword evidence="10 11" id="KW-0411">Iron-sulfur</keyword>
<keyword evidence="9 11" id="KW-0408">Iron</keyword>
<dbReference type="InterPro" id="IPR012165">
    <property type="entry name" value="Cyt_c3_hydrogenase_gsu"/>
</dbReference>
<dbReference type="GO" id="GO:0016491">
    <property type="term" value="F:oxidoreductase activity"/>
    <property type="evidence" value="ECO:0007669"/>
    <property type="project" value="InterPro"/>
</dbReference>
<dbReference type="GO" id="GO:0009055">
    <property type="term" value="F:electron transfer activity"/>
    <property type="evidence" value="ECO:0007669"/>
    <property type="project" value="UniProtKB-UniRule"/>
</dbReference>
<protein>
    <recommendedName>
        <fullName evidence="11">Dihydroorotate dehydrogenase B (NAD(+)), electron transfer subunit</fullName>
    </recommendedName>
    <alternativeName>
        <fullName evidence="11">Dihydroorotate oxidase B, electron transfer subunit</fullName>
    </alternativeName>
</protein>
<dbReference type="PANTHER" id="PTHR43513:SF3">
    <property type="entry name" value="DIHYDROOROTATE DEHYDROGENASE B (NAD(+)), ELECTRON TRANSFER SUBUNIT-RELATED"/>
    <property type="match status" value="1"/>
</dbReference>
<evidence type="ECO:0000256" key="8">
    <source>
        <dbReference type="ARBA" id="ARBA00022982"/>
    </source>
</evidence>
<evidence type="ECO:0000256" key="4">
    <source>
        <dbReference type="ARBA" id="ARBA00022714"/>
    </source>
</evidence>
<keyword evidence="6 11" id="KW-0274">FAD</keyword>
<dbReference type="InterPro" id="IPR017938">
    <property type="entry name" value="Riboflavin_synthase-like_b-brl"/>
</dbReference>
<evidence type="ECO:0000256" key="7">
    <source>
        <dbReference type="ARBA" id="ARBA00022975"/>
    </source>
</evidence>
<dbReference type="InterPro" id="IPR050353">
    <property type="entry name" value="PyrK_electron_transfer"/>
</dbReference>
<comment type="subunit">
    <text evidence="11">Heterotetramer of 2 PyrK and 2 PyrD type B subunits.</text>
</comment>
<evidence type="ECO:0000313" key="15">
    <source>
        <dbReference type="EMBL" id="SDN07056.1"/>
    </source>
</evidence>
<evidence type="ECO:0000256" key="3">
    <source>
        <dbReference type="ARBA" id="ARBA00022630"/>
    </source>
</evidence>
<dbReference type="PIRSF" id="PIRSF006816">
    <property type="entry name" value="Cyc3_hyd_g"/>
    <property type="match status" value="1"/>
</dbReference>
<dbReference type="InterPro" id="IPR019480">
    <property type="entry name" value="Dihydroorotate_DH_Fe-S-bd"/>
</dbReference>
<dbReference type="UniPathway" id="UPA00070">
    <property type="reaction ID" value="UER00945"/>
</dbReference>
<dbReference type="InterPro" id="IPR017927">
    <property type="entry name" value="FAD-bd_FR_type"/>
</dbReference>
<dbReference type="AlphaFoldDB" id="A0A1G9YEI9"/>
<dbReference type="OrthoDB" id="9778346at2"/>
<dbReference type="Pfam" id="PF00175">
    <property type="entry name" value="NAD_binding_1"/>
    <property type="match status" value="1"/>
</dbReference>
<keyword evidence="4 11" id="KW-0001">2Fe-2S</keyword>
<dbReference type="SUPFAM" id="SSF63380">
    <property type="entry name" value="Riboflavin synthase domain-like"/>
    <property type="match status" value="1"/>
</dbReference>
<feature type="binding site" evidence="11 13">
    <location>
        <position position="227"/>
    </location>
    <ligand>
        <name>[2Fe-2S] cluster</name>
        <dbReference type="ChEBI" id="CHEBI:190135"/>
    </ligand>
</feature>
<dbReference type="InterPro" id="IPR037117">
    <property type="entry name" value="Dihydroorotate_DH_ele_sf"/>
</dbReference>
<feature type="binding site" evidence="11 12">
    <location>
        <begin position="54"/>
        <end position="57"/>
    </location>
    <ligand>
        <name>FAD</name>
        <dbReference type="ChEBI" id="CHEBI:57692"/>
    </ligand>
</feature>
<evidence type="ECO:0000256" key="13">
    <source>
        <dbReference type="PIRSR" id="PIRSR006816-2"/>
    </source>
</evidence>
<keyword evidence="8 11" id="KW-0249">Electron transport</keyword>
<evidence type="ECO:0000256" key="12">
    <source>
        <dbReference type="PIRSR" id="PIRSR006816-1"/>
    </source>
</evidence>
<keyword evidence="3 11" id="KW-0285">Flavoprotein</keyword>
<evidence type="ECO:0000256" key="5">
    <source>
        <dbReference type="ARBA" id="ARBA00022723"/>
    </source>
</evidence>
<feature type="binding site" evidence="11 13">
    <location>
        <position position="224"/>
    </location>
    <ligand>
        <name>[2Fe-2S] cluster</name>
        <dbReference type="ChEBI" id="CHEBI:190135"/>
    </ligand>
</feature>
<feature type="binding site" evidence="11 13">
    <location>
        <position position="219"/>
    </location>
    <ligand>
        <name>[2Fe-2S] cluster</name>
        <dbReference type="ChEBI" id="CHEBI:190135"/>
    </ligand>
</feature>
<dbReference type="STRING" id="349095.SAMN05660299_02051"/>
<evidence type="ECO:0000256" key="1">
    <source>
        <dbReference type="ARBA" id="ARBA00006422"/>
    </source>
</evidence>
<keyword evidence="5 11" id="KW-0479">Metal-binding</keyword>
<dbReference type="RefSeq" id="WP_091651445.1">
    <property type="nucleotide sequence ID" value="NZ_FNHQ01000022.1"/>
</dbReference>
<evidence type="ECO:0000259" key="14">
    <source>
        <dbReference type="PROSITE" id="PS51384"/>
    </source>
</evidence>
<dbReference type="GO" id="GO:0051537">
    <property type="term" value="F:2 iron, 2 sulfur cluster binding"/>
    <property type="evidence" value="ECO:0007669"/>
    <property type="project" value="UniProtKB-KW"/>
</dbReference>
<keyword evidence="2 11" id="KW-0813">Transport</keyword>
<dbReference type="Proteomes" id="UP000199309">
    <property type="component" value="Unassembled WGS sequence"/>
</dbReference>
<dbReference type="PRINTS" id="PR00409">
    <property type="entry name" value="PHDIOXRDTASE"/>
</dbReference>
<dbReference type="InterPro" id="IPR023455">
    <property type="entry name" value="Dihydroorotate_DHASE_ETsu"/>
</dbReference>
<evidence type="ECO:0000256" key="6">
    <source>
        <dbReference type="ARBA" id="ARBA00022827"/>
    </source>
</evidence>
<keyword evidence="16" id="KW-1185">Reference proteome</keyword>
<feature type="domain" description="FAD-binding FR-type" evidence="14">
    <location>
        <begin position="3"/>
        <end position="103"/>
    </location>
</feature>
<name>A0A1G9YEI9_9FIRM</name>
<evidence type="ECO:0000313" key="16">
    <source>
        <dbReference type="Proteomes" id="UP000199309"/>
    </source>
</evidence>
<dbReference type="GO" id="GO:0044205">
    <property type="term" value="P:'de novo' UMP biosynthetic process"/>
    <property type="evidence" value="ECO:0007669"/>
    <property type="project" value="UniProtKB-UniRule"/>
</dbReference>
<dbReference type="InterPro" id="IPR039261">
    <property type="entry name" value="FNR_nucleotide-bd"/>
</dbReference>
<comment type="cofactor">
    <cofactor evidence="11">
        <name>[2Fe-2S] cluster</name>
        <dbReference type="ChEBI" id="CHEBI:190135"/>
    </cofactor>
    <text evidence="11">Binds 1 [2Fe-2S] cluster per subunit.</text>
</comment>
<dbReference type="CDD" id="cd06218">
    <property type="entry name" value="DHOD_e_trans"/>
    <property type="match status" value="1"/>
</dbReference>
<dbReference type="Gene3D" id="3.40.50.80">
    <property type="entry name" value="Nucleotide-binding domain of ferredoxin-NADP reductase (FNR) module"/>
    <property type="match status" value="1"/>
</dbReference>
<sequence>MTGIKQIGTIIYNEPVAQSVYKMVVNAPDIAKAAVPGTFVHFGLMQDSSHILRRPISLAETDIEKGTITIIYRLAGEGTTCMSQLSAGQVIDCLGPLGRGFTPSDKPVILIGGGVGVAPLLFLASKLKKENVTVIIGGKTASELFWTDMFDVQKIVTTTDDGSAGKKGVAADVLAELIQSTGAAIVYTCGPTPMVKKVAEIAKACRISCEVSLEAYMGCGTGGCLGCVIDGRGGKRYKVCHDGPVFDAEEVFFRA</sequence>
<dbReference type="GO" id="GO:0050660">
    <property type="term" value="F:flavin adenine dinucleotide binding"/>
    <property type="evidence" value="ECO:0007669"/>
    <property type="project" value="InterPro"/>
</dbReference>
<dbReference type="GO" id="GO:0046872">
    <property type="term" value="F:metal ion binding"/>
    <property type="evidence" value="ECO:0007669"/>
    <property type="project" value="UniProtKB-KW"/>
</dbReference>
<reference evidence="15 16" key="1">
    <citation type="submission" date="2016-10" db="EMBL/GenBank/DDBJ databases">
        <authorList>
            <person name="de Groot N.N."/>
        </authorList>
    </citation>
    <scope>NUCLEOTIDE SEQUENCE [LARGE SCALE GENOMIC DNA]</scope>
    <source>
        <strain evidence="15 16">DSM 16981</strain>
    </source>
</reference>